<dbReference type="AlphaFoldDB" id="A0A1V3XUH9"/>
<dbReference type="Proteomes" id="UP000189229">
    <property type="component" value="Unassembled WGS sequence"/>
</dbReference>
<protein>
    <submittedName>
        <fullName evidence="1">Thiolase domain protein</fullName>
        <ecNumber evidence="1">2.3.1.16</ecNumber>
    </submittedName>
</protein>
<reference evidence="1 2" key="1">
    <citation type="submission" date="2017-02" db="EMBL/GenBank/DDBJ databases">
        <title>Complete genome sequences of Mycobacterium kansasii strains isolated from rhesus macaques.</title>
        <authorList>
            <person name="Panda A."/>
            <person name="Nagaraj S."/>
            <person name="Zhao X."/>
            <person name="Tettelin H."/>
            <person name="Detolla L.J."/>
        </authorList>
    </citation>
    <scope>NUCLEOTIDE SEQUENCE [LARGE SCALE GENOMIC DNA]</scope>
    <source>
        <strain evidence="1 2">11-3813</strain>
    </source>
</reference>
<keyword evidence="1" id="KW-0012">Acyltransferase</keyword>
<accession>A0A1V3XUH9</accession>
<comment type="caution">
    <text evidence="1">The sequence shown here is derived from an EMBL/GenBank/DDBJ whole genome shotgun (WGS) entry which is preliminary data.</text>
</comment>
<evidence type="ECO:0000313" key="2">
    <source>
        <dbReference type="Proteomes" id="UP000189229"/>
    </source>
</evidence>
<name>A0A1V3XUH9_MYCKA</name>
<evidence type="ECO:0000313" key="1">
    <source>
        <dbReference type="EMBL" id="OOK82864.1"/>
    </source>
</evidence>
<dbReference type="EMBL" id="MVBM01000001">
    <property type="protein sequence ID" value="OOK82864.1"/>
    <property type="molecule type" value="Genomic_DNA"/>
</dbReference>
<keyword evidence="1" id="KW-0808">Transferase</keyword>
<organism evidence="1 2">
    <name type="scientific">Mycobacterium kansasii</name>
    <dbReference type="NCBI Taxonomy" id="1768"/>
    <lineage>
        <taxon>Bacteria</taxon>
        <taxon>Bacillati</taxon>
        <taxon>Actinomycetota</taxon>
        <taxon>Actinomycetes</taxon>
        <taxon>Mycobacteriales</taxon>
        <taxon>Mycobacteriaceae</taxon>
        <taxon>Mycobacterium</taxon>
    </lineage>
</organism>
<dbReference type="EC" id="2.3.1.16" evidence="1"/>
<proteinExistence type="predicted"/>
<gene>
    <name evidence="1" type="primary">fadA3</name>
    <name evidence="1" type="ORF">BZL30_1454</name>
</gene>
<sequence>MSQGRDAVIVGAVRTPIGKGKGNGALHGVAPPICWPTACVNSWLVAESIRSRSTT</sequence>
<dbReference type="GO" id="GO:0003988">
    <property type="term" value="F:acetyl-CoA C-acyltransferase activity"/>
    <property type="evidence" value="ECO:0007669"/>
    <property type="project" value="UniProtKB-EC"/>
</dbReference>